<dbReference type="EMBL" id="JBJDQH010000005">
    <property type="protein sequence ID" value="MFK4266274.1"/>
    <property type="molecule type" value="Genomic_DNA"/>
</dbReference>
<evidence type="ECO:0000256" key="1">
    <source>
        <dbReference type="SAM" id="Coils"/>
    </source>
</evidence>
<dbReference type="Proteomes" id="UP001620295">
    <property type="component" value="Unassembled WGS sequence"/>
</dbReference>
<comment type="caution">
    <text evidence="3">The sequence shown here is derived from an EMBL/GenBank/DDBJ whole genome shotgun (WGS) entry which is preliminary data.</text>
</comment>
<keyword evidence="4" id="KW-1185">Reference proteome</keyword>
<proteinExistence type="predicted"/>
<feature type="region of interest" description="Disordered" evidence="2">
    <location>
        <begin position="140"/>
        <end position="166"/>
    </location>
</feature>
<reference evidence="3 4" key="1">
    <citation type="submission" date="2024-11" db="EMBL/GenBank/DDBJ databases">
        <title>The Natural Products Discovery Center: Release of the First 8490 Sequenced Strains for Exploring Actinobacteria Biosynthetic Diversity.</title>
        <authorList>
            <person name="Kalkreuter E."/>
            <person name="Kautsar S.A."/>
            <person name="Yang D."/>
            <person name="Bader C.D."/>
            <person name="Teijaro C.N."/>
            <person name="Fluegel L."/>
            <person name="Davis C.M."/>
            <person name="Simpson J.R."/>
            <person name="Lauterbach L."/>
            <person name="Steele A.D."/>
            <person name="Gui C."/>
            <person name="Meng S."/>
            <person name="Li G."/>
            <person name="Viehrig K."/>
            <person name="Ye F."/>
            <person name="Su P."/>
            <person name="Kiefer A.F."/>
            <person name="Nichols A."/>
            <person name="Cepeda A.J."/>
            <person name="Yan W."/>
            <person name="Fan B."/>
            <person name="Jiang Y."/>
            <person name="Adhikari A."/>
            <person name="Zheng C.-J."/>
            <person name="Schuster L."/>
            <person name="Cowan T.M."/>
            <person name="Smanski M.J."/>
            <person name="Chevrette M.G."/>
            <person name="De Carvalho L.P.S."/>
            <person name="Shen B."/>
        </authorList>
    </citation>
    <scope>NUCLEOTIDE SEQUENCE [LARGE SCALE GENOMIC DNA]</scope>
    <source>
        <strain evidence="3 4">NPDC020863</strain>
    </source>
</reference>
<gene>
    <name evidence="3" type="ORF">ACI2L5_15195</name>
</gene>
<organism evidence="3 4">
    <name type="scientific">Streptomyces milbemycinicus</name>
    <dbReference type="NCBI Taxonomy" id="476552"/>
    <lineage>
        <taxon>Bacteria</taxon>
        <taxon>Bacillati</taxon>
        <taxon>Actinomycetota</taxon>
        <taxon>Actinomycetes</taxon>
        <taxon>Kitasatosporales</taxon>
        <taxon>Streptomycetaceae</taxon>
        <taxon>Streptomyces</taxon>
    </lineage>
</organism>
<dbReference type="Gene3D" id="1.20.5.2950">
    <property type="match status" value="1"/>
</dbReference>
<dbReference type="RefSeq" id="WP_358641702.1">
    <property type="nucleotide sequence ID" value="NZ_JBFAEV010000019.1"/>
</dbReference>
<accession>A0ABW8LMT1</accession>
<evidence type="ECO:0000256" key="2">
    <source>
        <dbReference type="SAM" id="MobiDB-lite"/>
    </source>
</evidence>
<evidence type="ECO:0000313" key="3">
    <source>
        <dbReference type="EMBL" id="MFK4266274.1"/>
    </source>
</evidence>
<feature type="coiled-coil region" evidence="1">
    <location>
        <begin position="44"/>
        <end position="109"/>
    </location>
</feature>
<keyword evidence="1" id="KW-0175">Coiled coil</keyword>
<evidence type="ECO:0000313" key="4">
    <source>
        <dbReference type="Proteomes" id="UP001620295"/>
    </source>
</evidence>
<name>A0ABW8LMT1_9ACTN</name>
<protein>
    <recommendedName>
        <fullName evidence="5">ATPase</fullName>
    </recommendedName>
</protein>
<evidence type="ECO:0008006" key="5">
    <source>
        <dbReference type="Google" id="ProtNLM"/>
    </source>
</evidence>
<feature type="compositionally biased region" description="Low complexity" evidence="2">
    <location>
        <begin position="143"/>
        <end position="153"/>
    </location>
</feature>
<sequence length="166" mass="18094">MAGFRDFLLRFRPVGSPGRAAPGGVPADRAAELAAELAPPLSYLEEFEAEARGIREEAARTAAERRRKAKRQADTIVERARARADEVRAEAAARVRRAAEAEAAELLATAERDAVVMRSRARARMPGLLDRVARLVIEDVETPRAPVTRRAPTPDVPDEGPPERGP</sequence>